<evidence type="ECO:0000256" key="4">
    <source>
        <dbReference type="ARBA" id="ARBA00022827"/>
    </source>
</evidence>
<organism evidence="6 7">
    <name type="scientific">Polytolypa hystricis (strain UAMH7299)</name>
    <dbReference type="NCBI Taxonomy" id="1447883"/>
    <lineage>
        <taxon>Eukaryota</taxon>
        <taxon>Fungi</taxon>
        <taxon>Dikarya</taxon>
        <taxon>Ascomycota</taxon>
        <taxon>Pezizomycotina</taxon>
        <taxon>Eurotiomycetes</taxon>
        <taxon>Eurotiomycetidae</taxon>
        <taxon>Onygenales</taxon>
        <taxon>Onygenales incertae sedis</taxon>
        <taxon>Polytolypa</taxon>
    </lineage>
</organism>
<dbReference type="PANTHER" id="PTHR42877">
    <property type="entry name" value="L-ORNITHINE N(5)-MONOOXYGENASE-RELATED"/>
    <property type="match status" value="1"/>
</dbReference>
<evidence type="ECO:0000256" key="5">
    <source>
        <dbReference type="ARBA" id="ARBA00023002"/>
    </source>
</evidence>
<dbReference type="STRING" id="1447883.A0A2B7YRU8"/>
<comment type="similarity">
    <text evidence="2">Belongs to the FAD-binding monooxygenase family.</text>
</comment>
<protein>
    <recommendedName>
        <fullName evidence="8">FAD/NAD(P)-binding domain-containing protein</fullName>
    </recommendedName>
</protein>
<dbReference type="InterPro" id="IPR036188">
    <property type="entry name" value="FAD/NAD-bd_sf"/>
</dbReference>
<dbReference type="GO" id="GO:0050661">
    <property type="term" value="F:NADP binding"/>
    <property type="evidence" value="ECO:0007669"/>
    <property type="project" value="InterPro"/>
</dbReference>
<dbReference type="OrthoDB" id="74360at2759"/>
<dbReference type="GO" id="GO:0004499">
    <property type="term" value="F:N,N-dimethylaniline monooxygenase activity"/>
    <property type="evidence" value="ECO:0007669"/>
    <property type="project" value="InterPro"/>
</dbReference>
<comment type="caution">
    <text evidence="6">The sequence shown here is derived from an EMBL/GenBank/DDBJ whole genome shotgun (WGS) entry which is preliminary data.</text>
</comment>
<gene>
    <name evidence="6" type="ORF">AJ80_02389</name>
</gene>
<keyword evidence="4" id="KW-0274">FAD</keyword>
<dbReference type="Pfam" id="PF00743">
    <property type="entry name" value="FMO-like"/>
    <property type="match status" value="1"/>
</dbReference>
<comment type="cofactor">
    <cofactor evidence="1">
        <name>FAD</name>
        <dbReference type="ChEBI" id="CHEBI:57692"/>
    </cofactor>
</comment>
<dbReference type="Proteomes" id="UP000224634">
    <property type="component" value="Unassembled WGS sequence"/>
</dbReference>
<accession>A0A2B7YRU8</accession>
<proteinExistence type="inferred from homology"/>
<keyword evidence="7" id="KW-1185">Reference proteome</keyword>
<dbReference type="PANTHER" id="PTHR42877:SF6">
    <property type="entry name" value="MONOOXYGENASE, PUTATIVE (AFU_ORTHOLOGUE AFUA_3G15050)-RELATED"/>
    <property type="match status" value="1"/>
</dbReference>
<evidence type="ECO:0000313" key="7">
    <source>
        <dbReference type="Proteomes" id="UP000224634"/>
    </source>
</evidence>
<dbReference type="EMBL" id="PDNA01000022">
    <property type="protein sequence ID" value="PGH23608.1"/>
    <property type="molecule type" value="Genomic_DNA"/>
</dbReference>
<dbReference type="SUPFAM" id="SSF51905">
    <property type="entry name" value="FAD/NAD(P)-binding domain"/>
    <property type="match status" value="3"/>
</dbReference>
<evidence type="ECO:0000256" key="2">
    <source>
        <dbReference type="ARBA" id="ARBA00010139"/>
    </source>
</evidence>
<keyword evidence="3" id="KW-0285">Flavoprotein</keyword>
<name>A0A2B7YRU8_POLH7</name>
<evidence type="ECO:0000256" key="3">
    <source>
        <dbReference type="ARBA" id="ARBA00022630"/>
    </source>
</evidence>
<dbReference type="InterPro" id="IPR051209">
    <property type="entry name" value="FAD-bind_Monooxygenase_sf"/>
</dbReference>
<evidence type="ECO:0000313" key="6">
    <source>
        <dbReference type="EMBL" id="PGH23608.1"/>
    </source>
</evidence>
<dbReference type="InterPro" id="IPR020946">
    <property type="entry name" value="Flavin_mOase-like"/>
</dbReference>
<dbReference type="GO" id="GO:0050660">
    <property type="term" value="F:flavin adenine dinucleotide binding"/>
    <property type="evidence" value="ECO:0007669"/>
    <property type="project" value="InterPro"/>
</dbReference>
<dbReference type="Gene3D" id="3.50.50.60">
    <property type="entry name" value="FAD/NAD(P)-binding domain"/>
    <property type="match status" value="3"/>
</dbReference>
<reference evidence="6 7" key="1">
    <citation type="submission" date="2017-10" db="EMBL/GenBank/DDBJ databases">
        <title>Comparative genomics in systemic dimorphic fungi from Ajellomycetaceae.</title>
        <authorList>
            <person name="Munoz J.F."/>
            <person name="Mcewen J.G."/>
            <person name="Clay O.K."/>
            <person name="Cuomo C.A."/>
        </authorList>
    </citation>
    <scope>NUCLEOTIDE SEQUENCE [LARGE SCALE GENOMIC DNA]</scope>
    <source>
        <strain evidence="6 7">UAMH7299</strain>
    </source>
</reference>
<dbReference type="AlphaFoldDB" id="A0A2B7YRU8"/>
<evidence type="ECO:0008006" key="8">
    <source>
        <dbReference type="Google" id="ProtNLM"/>
    </source>
</evidence>
<keyword evidence="5" id="KW-0560">Oxidoreductase</keyword>
<sequence>MGSIAEPLPILDNHGIENGVNTLQSQGKDIPNTFEIEEHPIDQVRDIKVGVIGAGLSGVTAGVLLPAKLPGIDLRIYDKNADIGGTWFENTYPGIRCDIPAHAYQSGFEPRTQWTEEFAQGAEIREYWQRVARKYDVYKYVRFGQKVVKAEWLSDEEKWKVTVQDLGDSNRIYEEKLDFLISATGHFNAWKLPEYEGIESYKGTLFHTSNWNHDFDVKGKRVALIGNGASGIQVLPSIQPLAAHVDHYARSRTWIVDSYGPSGIRRLEPNLFSEEQLESFKDPQKYLEYRRNIETGFFQKFGVVFKDSPDNLALRPKWKDIMLSRLPEDSELRDKVLPDFPPNCRRPTPGPGYLEALSQENVSLIQTPIQRITETRIVTTDGVEREVDAIICATGANVDLTPPYPIISKGVDLRKAWKPDGLSGRPNLYLGMAAPGFPNFFWVGGPYGAGYSGTVINTFENQITYIAKVLRKLRTQGIASLAPSQQAADDFLAYCDKFFPRTVWTGNNDGSDADRNCRSWFNGGVAGGHVVGAFPGSAAHSNIVRRDPRWEDFEYTYVNKGGNRFAYFGNGWTVRDGLAAGEADPAVWTPHLRIPDEIDLRSYLEGWWDV</sequence>
<evidence type="ECO:0000256" key="1">
    <source>
        <dbReference type="ARBA" id="ARBA00001974"/>
    </source>
</evidence>